<evidence type="ECO:0000256" key="1">
    <source>
        <dbReference type="SAM" id="Coils"/>
    </source>
</evidence>
<keyword evidence="4" id="KW-1185">Reference proteome</keyword>
<evidence type="ECO:0000313" key="3">
    <source>
        <dbReference type="EMBL" id="MFC4354269.1"/>
    </source>
</evidence>
<dbReference type="Proteomes" id="UP001595733">
    <property type="component" value="Unassembled WGS sequence"/>
</dbReference>
<evidence type="ECO:0000313" key="4">
    <source>
        <dbReference type="Proteomes" id="UP001595733"/>
    </source>
</evidence>
<dbReference type="RefSeq" id="WP_378140524.1">
    <property type="nucleotide sequence ID" value="NZ_JBHSEF010000010.1"/>
</dbReference>
<proteinExistence type="predicted"/>
<dbReference type="EMBL" id="JBHSEF010000010">
    <property type="protein sequence ID" value="MFC4354269.1"/>
    <property type="molecule type" value="Genomic_DNA"/>
</dbReference>
<keyword evidence="1" id="KW-0175">Coiled coil</keyword>
<name>A0ABV8UT17_9BACL</name>
<protein>
    <recommendedName>
        <fullName evidence="5">OmpH family outer membrane protein</fullName>
    </recommendedName>
</protein>
<keyword evidence="2" id="KW-0732">Signal</keyword>
<reference evidence="4" key="1">
    <citation type="journal article" date="2019" name="Int. J. Syst. Evol. Microbiol.">
        <title>The Global Catalogue of Microorganisms (GCM) 10K type strain sequencing project: providing services to taxonomists for standard genome sequencing and annotation.</title>
        <authorList>
            <consortium name="The Broad Institute Genomics Platform"/>
            <consortium name="The Broad Institute Genome Sequencing Center for Infectious Disease"/>
            <person name="Wu L."/>
            <person name="Ma J."/>
        </authorList>
    </citation>
    <scope>NUCLEOTIDE SEQUENCE [LARGE SCALE GENOMIC DNA]</scope>
    <source>
        <strain evidence="4">CCUG 50353</strain>
    </source>
</reference>
<feature type="chain" id="PRO_5046438448" description="OmpH family outer membrane protein" evidence="2">
    <location>
        <begin position="24"/>
        <end position="231"/>
    </location>
</feature>
<accession>A0ABV8UT17</accession>
<evidence type="ECO:0000256" key="2">
    <source>
        <dbReference type="SAM" id="SignalP"/>
    </source>
</evidence>
<organism evidence="3 4">
    <name type="scientific">Chryseomicrobium palamuruense</name>
    <dbReference type="NCBI Taxonomy" id="682973"/>
    <lineage>
        <taxon>Bacteria</taxon>
        <taxon>Bacillati</taxon>
        <taxon>Bacillota</taxon>
        <taxon>Bacilli</taxon>
        <taxon>Bacillales</taxon>
        <taxon>Caryophanaceae</taxon>
        <taxon>Chryseomicrobium</taxon>
    </lineage>
</organism>
<feature type="signal peptide" evidence="2">
    <location>
        <begin position="1"/>
        <end position="23"/>
    </location>
</feature>
<comment type="caution">
    <text evidence="3">The sequence shown here is derived from an EMBL/GenBank/DDBJ whole genome shotgun (WGS) entry which is preliminary data.</text>
</comment>
<gene>
    <name evidence="3" type="ORF">ACFO0S_04175</name>
</gene>
<evidence type="ECO:0008006" key="5">
    <source>
        <dbReference type="Google" id="ProtNLM"/>
    </source>
</evidence>
<feature type="coiled-coil region" evidence="1">
    <location>
        <begin position="42"/>
        <end position="119"/>
    </location>
</feature>
<sequence length="231" mass="25956">MKKVLWVIGVFMFLVMSATPTFAAEYSDKEYNEGVALIEKANAEIDKKIAESVEKADKLTNEYLNKIRGKHAVEIEKLELEITELSSEIAGGNLSAEEVAKREKKIGELQAKIAEVQKRTKDHILEAQPAIDAFVSDFLHATDLTDEELLETSRVLEASLTGKFKIVKETEDYIKELNEVIEDCYNVTLEISERAIAKAAEKGVIAECSWILVQFGYKSEWIDPIKIVGEN</sequence>